<evidence type="ECO:0000313" key="3">
    <source>
        <dbReference type="Proteomes" id="UP000015453"/>
    </source>
</evidence>
<proteinExistence type="predicted"/>
<sequence length="98" mass="11088">ARGEENKISQAYKWAMERKTNNTHPSNRGGFLLRSETKSPATTSSDFVLQWGNRKRLRCMKVQVKDPSLKNNGSVINGQRATARVDRRVVRSDLNGIT</sequence>
<feature type="region of interest" description="Disordered" evidence="1">
    <location>
        <begin position="18"/>
        <end position="37"/>
    </location>
</feature>
<gene>
    <name evidence="2" type="ORF">M569_09428</name>
</gene>
<reference evidence="2 3" key="1">
    <citation type="journal article" date="2013" name="BMC Genomics">
        <title>The miniature genome of a carnivorous plant Genlisea aurea contains a low number of genes and short non-coding sequences.</title>
        <authorList>
            <person name="Leushkin E.V."/>
            <person name="Sutormin R.A."/>
            <person name="Nabieva E.R."/>
            <person name="Penin A.A."/>
            <person name="Kondrashov A.S."/>
            <person name="Logacheva M.D."/>
        </authorList>
    </citation>
    <scope>NUCLEOTIDE SEQUENCE [LARGE SCALE GENOMIC DNA]</scope>
</reference>
<comment type="caution">
    <text evidence="2">The sequence shown here is derived from an EMBL/GenBank/DDBJ whole genome shotgun (WGS) entry which is preliminary data.</text>
</comment>
<accession>S8CEM3</accession>
<dbReference type="AlphaFoldDB" id="S8CEM3"/>
<feature type="non-terminal residue" evidence="2">
    <location>
        <position position="98"/>
    </location>
</feature>
<dbReference type="EMBL" id="AUSU01004290">
    <property type="protein sequence ID" value="EPS65349.1"/>
    <property type="molecule type" value="Genomic_DNA"/>
</dbReference>
<dbReference type="Proteomes" id="UP000015453">
    <property type="component" value="Unassembled WGS sequence"/>
</dbReference>
<feature type="non-terminal residue" evidence="2">
    <location>
        <position position="1"/>
    </location>
</feature>
<evidence type="ECO:0000313" key="2">
    <source>
        <dbReference type="EMBL" id="EPS65349.1"/>
    </source>
</evidence>
<dbReference type="OrthoDB" id="1750301at2759"/>
<organism evidence="2 3">
    <name type="scientific">Genlisea aurea</name>
    <dbReference type="NCBI Taxonomy" id="192259"/>
    <lineage>
        <taxon>Eukaryota</taxon>
        <taxon>Viridiplantae</taxon>
        <taxon>Streptophyta</taxon>
        <taxon>Embryophyta</taxon>
        <taxon>Tracheophyta</taxon>
        <taxon>Spermatophyta</taxon>
        <taxon>Magnoliopsida</taxon>
        <taxon>eudicotyledons</taxon>
        <taxon>Gunneridae</taxon>
        <taxon>Pentapetalae</taxon>
        <taxon>asterids</taxon>
        <taxon>lamiids</taxon>
        <taxon>Lamiales</taxon>
        <taxon>Lentibulariaceae</taxon>
        <taxon>Genlisea</taxon>
    </lineage>
</organism>
<protein>
    <submittedName>
        <fullName evidence="2">Uncharacterized protein</fullName>
    </submittedName>
</protein>
<name>S8CEM3_9LAMI</name>
<keyword evidence="3" id="KW-1185">Reference proteome</keyword>
<evidence type="ECO:0000256" key="1">
    <source>
        <dbReference type="SAM" id="MobiDB-lite"/>
    </source>
</evidence>